<comment type="caution">
    <text evidence="1">The sequence shown here is derived from an EMBL/GenBank/DDBJ whole genome shotgun (WGS) entry which is preliminary data.</text>
</comment>
<dbReference type="RefSeq" id="WP_049643211.1">
    <property type="nucleotide sequence ID" value="NZ_LFTY01000002.1"/>
</dbReference>
<dbReference type="AlphaFoldDB" id="A0A0J9GV88"/>
<dbReference type="EMBL" id="LFTY01000002">
    <property type="protein sequence ID" value="KMW57488.1"/>
    <property type="molecule type" value="Genomic_DNA"/>
</dbReference>
<dbReference type="PATRIC" id="fig|1675527.3.peg.2574"/>
<dbReference type="OrthoDB" id="7060208at2"/>
<name>A0A0J9GV88_9RHOB</name>
<dbReference type="Proteomes" id="UP000037178">
    <property type="component" value="Unassembled WGS sequence"/>
</dbReference>
<keyword evidence="2" id="KW-1185">Reference proteome</keyword>
<protein>
    <submittedName>
        <fullName evidence="1">Uncharacterized protein</fullName>
    </submittedName>
</protein>
<accession>A0A0J9GV88</accession>
<organism evidence="1 2">
    <name type="scientific">Candidatus Rhodobacter oscarellae</name>
    <dbReference type="NCBI Taxonomy" id="1675527"/>
    <lineage>
        <taxon>Bacteria</taxon>
        <taxon>Pseudomonadati</taxon>
        <taxon>Pseudomonadota</taxon>
        <taxon>Alphaproteobacteria</taxon>
        <taxon>Rhodobacterales</taxon>
        <taxon>Rhodobacter group</taxon>
        <taxon>Rhodobacter</taxon>
    </lineage>
</organism>
<proteinExistence type="predicted"/>
<evidence type="ECO:0000313" key="2">
    <source>
        <dbReference type="Proteomes" id="UP000037178"/>
    </source>
</evidence>
<reference evidence="1 2" key="1">
    <citation type="submission" date="2015-06" db="EMBL/GenBank/DDBJ databases">
        <title>Draft genome sequence of an Alphaproteobacteria species associated to the Mediterranean sponge Oscarella lobularis.</title>
        <authorList>
            <person name="Jourda C."/>
            <person name="Santini S."/>
            <person name="Claverie J.-M."/>
        </authorList>
    </citation>
    <scope>NUCLEOTIDE SEQUENCE [LARGE SCALE GENOMIC DNA]</scope>
    <source>
        <strain evidence="1">IGS</strain>
    </source>
</reference>
<gene>
    <name evidence="1" type="ORF">AIOL_002453</name>
</gene>
<sequence>MPDQGDILRACENMLIRCAGLAPGARVLIIREPPEEMFYWDCAVEAVQWGATALGFQVDVLEVPFTPAACLPPKDLIEAMRVVDLTVFLARCGDQIRYHDWPAGTRAMICYALDGAMLGSSFGWLDHHGMVAIRDAADTAIAAAQEIHVTCPAGTELIGRIDAQGPEPRDTTTIRFPLSVHTPVPARHFSGRVAQRGFLVGTGSNYYEPYSLGLEETLVLEIRDGRIVGFAGNTADVARAEAHYAHVAGLFEIDAHFVHSWHAGIHPGCAFAPDARLAPERWSNGAFGSPRILHVHSCGAYAPGEISLNVLDPTVRLDGVAIWEHGRLRPELLPGGPEILRAYPELAEAYRDPAQHCGFAGVETSGTA</sequence>
<evidence type="ECO:0000313" key="1">
    <source>
        <dbReference type="EMBL" id="KMW57488.1"/>
    </source>
</evidence>